<keyword evidence="3" id="KW-1185">Reference proteome</keyword>
<evidence type="ECO:0000256" key="1">
    <source>
        <dbReference type="SAM" id="MobiDB-lite"/>
    </source>
</evidence>
<proteinExistence type="predicted"/>
<name>A0AA36E017_LACSI</name>
<dbReference type="EMBL" id="OX465079">
    <property type="protein sequence ID" value="CAI9277886.1"/>
    <property type="molecule type" value="Genomic_DNA"/>
</dbReference>
<evidence type="ECO:0000313" key="3">
    <source>
        <dbReference type="Proteomes" id="UP001177003"/>
    </source>
</evidence>
<feature type="region of interest" description="Disordered" evidence="1">
    <location>
        <begin position="86"/>
        <end position="142"/>
    </location>
</feature>
<feature type="compositionally biased region" description="Basic and acidic residues" evidence="1">
    <location>
        <begin position="119"/>
        <end position="132"/>
    </location>
</feature>
<gene>
    <name evidence="2" type="ORF">LSALG_LOCUS17792</name>
</gene>
<reference evidence="2" key="1">
    <citation type="submission" date="2023-04" db="EMBL/GenBank/DDBJ databases">
        <authorList>
            <person name="Vijverberg K."/>
            <person name="Xiong W."/>
            <person name="Schranz E."/>
        </authorList>
    </citation>
    <scope>NUCLEOTIDE SEQUENCE</scope>
</reference>
<protein>
    <submittedName>
        <fullName evidence="2">Uncharacterized protein</fullName>
    </submittedName>
</protein>
<accession>A0AA36E017</accession>
<organism evidence="2 3">
    <name type="scientific">Lactuca saligna</name>
    <name type="common">Willowleaf lettuce</name>
    <dbReference type="NCBI Taxonomy" id="75948"/>
    <lineage>
        <taxon>Eukaryota</taxon>
        <taxon>Viridiplantae</taxon>
        <taxon>Streptophyta</taxon>
        <taxon>Embryophyta</taxon>
        <taxon>Tracheophyta</taxon>
        <taxon>Spermatophyta</taxon>
        <taxon>Magnoliopsida</taxon>
        <taxon>eudicotyledons</taxon>
        <taxon>Gunneridae</taxon>
        <taxon>Pentapetalae</taxon>
        <taxon>asterids</taxon>
        <taxon>campanulids</taxon>
        <taxon>Asterales</taxon>
        <taxon>Asteraceae</taxon>
        <taxon>Cichorioideae</taxon>
        <taxon>Cichorieae</taxon>
        <taxon>Lactucinae</taxon>
        <taxon>Lactuca</taxon>
    </lineage>
</organism>
<dbReference type="AlphaFoldDB" id="A0AA36E017"/>
<sequence length="252" mass="27920">MKAFTMAEEVPIVHLSEAFSTSIYTKTREIINFEVANHKTSTKTTNFCKLLGLVTPKDSVDRESIPAAGLIEMFYQIGVEKMKANVSTSESVKTPMREKKPVQKLTPSSPVFQEESEERTETKAQRDNSLRNEEEDTVATSEPAPIEYILKIPPLPPASSVKTSLLQVSIPISSHIFTHYTIPTTSFVSTPPNATIGVTSKQPSSLVPPADDDNRILYGDDQEPVAHFFFHPFFVNLSSDGDIAPIMKGQFK</sequence>
<evidence type="ECO:0000313" key="2">
    <source>
        <dbReference type="EMBL" id="CAI9277886.1"/>
    </source>
</evidence>
<dbReference type="Proteomes" id="UP001177003">
    <property type="component" value="Chromosome 3"/>
</dbReference>